<comment type="caution">
    <text evidence="2">The sequence shown here is derived from an EMBL/GenBank/DDBJ whole genome shotgun (WGS) entry which is preliminary data.</text>
</comment>
<dbReference type="RefSeq" id="WP_069457647.1">
    <property type="nucleotide sequence ID" value="NZ_LYBW01000049.1"/>
</dbReference>
<organism evidence="2 3">
    <name type="scientific">Sinorhizobium alkalisoli</name>
    <dbReference type="NCBI Taxonomy" id="1752398"/>
    <lineage>
        <taxon>Bacteria</taxon>
        <taxon>Pseudomonadati</taxon>
        <taxon>Pseudomonadota</taxon>
        <taxon>Alphaproteobacteria</taxon>
        <taxon>Hyphomicrobiales</taxon>
        <taxon>Rhizobiaceae</taxon>
        <taxon>Sinorhizobium/Ensifer group</taxon>
        <taxon>Sinorhizobium</taxon>
    </lineage>
</organism>
<dbReference type="AlphaFoldDB" id="A0A1E3VEW5"/>
<reference evidence="3" key="1">
    <citation type="submission" date="2016-05" db="EMBL/GenBank/DDBJ databases">
        <authorList>
            <person name="Li Y."/>
        </authorList>
    </citation>
    <scope>NUCLEOTIDE SEQUENCE [LARGE SCALE GENOMIC DNA]</scope>
    <source>
        <strain evidence="3">YIC4027</strain>
    </source>
</reference>
<dbReference type="EMBL" id="LYBW01000049">
    <property type="protein sequence ID" value="ODR92129.1"/>
    <property type="molecule type" value="Genomic_DNA"/>
</dbReference>
<dbReference type="OrthoDB" id="8283023at2"/>
<dbReference type="Proteomes" id="UP000094342">
    <property type="component" value="Unassembled WGS sequence"/>
</dbReference>
<accession>A0A1E3VEW5</accession>
<keyword evidence="3" id="KW-1185">Reference proteome</keyword>
<protein>
    <submittedName>
        <fullName evidence="2">Uncharacterized protein</fullName>
    </submittedName>
</protein>
<evidence type="ECO:0000313" key="3">
    <source>
        <dbReference type="Proteomes" id="UP000094342"/>
    </source>
</evidence>
<dbReference type="STRING" id="1752398.A8M32_06770"/>
<evidence type="ECO:0000256" key="1">
    <source>
        <dbReference type="SAM" id="MobiDB-lite"/>
    </source>
</evidence>
<name>A0A1E3VEW5_9HYPH</name>
<gene>
    <name evidence="2" type="ORF">A8M32_06770</name>
</gene>
<proteinExistence type="predicted"/>
<evidence type="ECO:0000313" key="2">
    <source>
        <dbReference type="EMBL" id="ODR92129.1"/>
    </source>
</evidence>
<sequence length="95" mass="10822">MGGYSVHRFRRTERREETGPGPDFRVTYSRSSGWQIEIVSRHAHEWAKANASSALFNRQGGRLSTDLAGVNHLVYNARTDGLKTEYIGPRRILTF</sequence>
<feature type="region of interest" description="Disordered" evidence="1">
    <location>
        <begin position="1"/>
        <end position="24"/>
    </location>
</feature>